<reference evidence="2 3" key="1">
    <citation type="submission" date="2024-10" db="EMBL/GenBank/DDBJ databases">
        <title>The Natural Products Discovery Center: Release of the First 8490 Sequenced Strains for Exploring Actinobacteria Biosynthetic Diversity.</title>
        <authorList>
            <person name="Kalkreuter E."/>
            <person name="Kautsar S.A."/>
            <person name="Yang D."/>
            <person name="Bader C.D."/>
            <person name="Teijaro C.N."/>
            <person name="Fluegel L."/>
            <person name="Davis C.M."/>
            <person name="Simpson J.R."/>
            <person name="Lauterbach L."/>
            <person name="Steele A.D."/>
            <person name="Gui C."/>
            <person name="Meng S."/>
            <person name="Li G."/>
            <person name="Viehrig K."/>
            <person name="Ye F."/>
            <person name="Su P."/>
            <person name="Kiefer A.F."/>
            <person name="Nichols A."/>
            <person name="Cepeda A.J."/>
            <person name="Yan W."/>
            <person name="Fan B."/>
            <person name="Jiang Y."/>
            <person name="Adhikari A."/>
            <person name="Zheng C.-J."/>
            <person name="Schuster L."/>
            <person name="Cowan T.M."/>
            <person name="Smanski M.J."/>
            <person name="Chevrette M.G."/>
            <person name="De Carvalho L.P.S."/>
            <person name="Shen B."/>
        </authorList>
    </citation>
    <scope>NUCLEOTIDE SEQUENCE [LARGE SCALE GENOMIC DNA]</scope>
    <source>
        <strain evidence="2 3">NPDC053346</strain>
    </source>
</reference>
<organism evidence="2 3">
    <name type="scientific">Streptomyces bikiniensis</name>
    <dbReference type="NCBI Taxonomy" id="1896"/>
    <lineage>
        <taxon>Bacteria</taxon>
        <taxon>Bacillati</taxon>
        <taxon>Actinomycetota</taxon>
        <taxon>Actinomycetes</taxon>
        <taxon>Kitasatosporales</taxon>
        <taxon>Streptomycetaceae</taxon>
        <taxon>Streptomyces</taxon>
    </lineage>
</organism>
<evidence type="ECO:0000313" key="3">
    <source>
        <dbReference type="Proteomes" id="UP001614391"/>
    </source>
</evidence>
<gene>
    <name evidence="2" type="ORF">ACIGW0_13755</name>
</gene>
<keyword evidence="3" id="KW-1185">Reference proteome</keyword>
<evidence type="ECO:0000313" key="2">
    <source>
        <dbReference type="EMBL" id="MFI9120446.1"/>
    </source>
</evidence>
<evidence type="ECO:0000256" key="1">
    <source>
        <dbReference type="SAM" id="MobiDB-lite"/>
    </source>
</evidence>
<evidence type="ECO:0008006" key="4">
    <source>
        <dbReference type="Google" id="ProtNLM"/>
    </source>
</evidence>
<dbReference type="RefSeq" id="WP_399614369.1">
    <property type="nucleotide sequence ID" value="NZ_JBITYT010000005.1"/>
</dbReference>
<dbReference type="InterPro" id="IPR029046">
    <property type="entry name" value="LolA/LolB/LppX"/>
</dbReference>
<dbReference type="Proteomes" id="UP001614391">
    <property type="component" value="Unassembled WGS sequence"/>
</dbReference>
<dbReference type="SUPFAM" id="SSF89392">
    <property type="entry name" value="Prokaryotic lipoproteins and lipoprotein localization factors"/>
    <property type="match status" value="1"/>
</dbReference>
<protein>
    <recommendedName>
        <fullName evidence="4">Lipoprotein</fullName>
    </recommendedName>
</protein>
<name>A0ABW8CS95_STRBI</name>
<sequence length="328" mass="34576">MSRSAWKRAGVVLTAAAVVTGLAGCQDDGGDKGEKKAAAPAPATTPAAPQTQTLGEATEVIRAAYTKTAGAKAAKVKMTMSMTGLGEESGTAEMTGVQGWNPAVMDITMKGSLLAAGDPTAPEQSRMIVLGDVTYVDMGAEKAAERDGKRWMKLDMKAAAEASGDPALQKQMTGGLGNMNQDPAQQLALLLDSPDLKHVGAEKINGMETQHYKGTLTFEQMLKANKTSELLSKKDHDALVAAVKQAGLKGYDTEVWVNEDGYPARMNVDMNMGFGSMKIRADYSDYGTATAVEAPPAKDTYDLFEMLKELEGLEGTEGLEGLEGLTEG</sequence>
<feature type="compositionally biased region" description="Low complexity" evidence="1">
    <location>
        <begin position="38"/>
        <end position="51"/>
    </location>
</feature>
<accession>A0ABW8CS95</accession>
<feature type="region of interest" description="Disordered" evidence="1">
    <location>
        <begin position="26"/>
        <end position="51"/>
    </location>
</feature>
<dbReference type="PROSITE" id="PS51257">
    <property type="entry name" value="PROKAR_LIPOPROTEIN"/>
    <property type="match status" value="1"/>
</dbReference>
<dbReference type="Gene3D" id="2.50.20.20">
    <property type="match status" value="1"/>
</dbReference>
<comment type="caution">
    <text evidence="2">The sequence shown here is derived from an EMBL/GenBank/DDBJ whole genome shotgun (WGS) entry which is preliminary data.</text>
</comment>
<proteinExistence type="predicted"/>
<dbReference type="EMBL" id="JBITYT010000005">
    <property type="protein sequence ID" value="MFI9120446.1"/>
    <property type="molecule type" value="Genomic_DNA"/>
</dbReference>